<organism evidence="1">
    <name type="scientific">Anguilla anguilla</name>
    <name type="common">European freshwater eel</name>
    <name type="synonym">Muraena anguilla</name>
    <dbReference type="NCBI Taxonomy" id="7936"/>
    <lineage>
        <taxon>Eukaryota</taxon>
        <taxon>Metazoa</taxon>
        <taxon>Chordata</taxon>
        <taxon>Craniata</taxon>
        <taxon>Vertebrata</taxon>
        <taxon>Euteleostomi</taxon>
        <taxon>Actinopterygii</taxon>
        <taxon>Neopterygii</taxon>
        <taxon>Teleostei</taxon>
        <taxon>Anguilliformes</taxon>
        <taxon>Anguillidae</taxon>
        <taxon>Anguilla</taxon>
    </lineage>
</organism>
<protein>
    <submittedName>
        <fullName evidence="1">Uncharacterized protein</fullName>
    </submittedName>
</protein>
<accession>A0A0E9U4R6</accession>
<evidence type="ECO:0000313" key="1">
    <source>
        <dbReference type="EMBL" id="JAH60899.1"/>
    </source>
</evidence>
<reference evidence="1" key="2">
    <citation type="journal article" date="2015" name="Fish Shellfish Immunol.">
        <title>Early steps in the European eel (Anguilla anguilla)-Vibrio vulnificus interaction in the gills: Role of the RtxA13 toxin.</title>
        <authorList>
            <person name="Callol A."/>
            <person name="Pajuelo D."/>
            <person name="Ebbesson L."/>
            <person name="Teles M."/>
            <person name="MacKenzie S."/>
            <person name="Amaro C."/>
        </authorList>
    </citation>
    <scope>NUCLEOTIDE SEQUENCE</scope>
</reference>
<dbReference type="EMBL" id="GBXM01047678">
    <property type="protein sequence ID" value="JAH60899.1"/>
    <property type="molecule type" value="Transcribed_RNA"/>
</dbReference>
<reference evidence="1" key="1">
    <citation type="submission" date="2014-11" db="EMBL/GenBank/DDBJ databases">
        <authorList>
            <person name="Amaro Gonzalez C."/>
        </authorList>
    </citation>
    <scope>NUCLEOTIDE SEQUENCE</scope>
</reference>
<proteinExistence type="predicted"/>
<sequence length="15" mass="1881">MYILYKRVTPTSVFY</sequence>
<name>A0A0E9U4R6_ANGAN</name>